<feature type="compositionally biased region" description="Basic and acidic residues" evidence="2">
    <location>
        <begin position="70"/>
        <end position="80"/>
    </location>
</feature>
<keyword evidence="3" id="KW-0472">Membrane</keyword>
<dbReference type="EMBL" id="SMOL01000781">
    <property type="protein sequence ID" value="KAB2595488.1"/>
    <property type="molecule type" value="Genomic_DNA"/>
</dbReference>
<feature type="region of interest" description="Disordered" evidence="2">
    <location>
        <begin position="1"/>
        <end position="25"/>
    </location>
</feature>
<feature type="compositionally biased region" description="Basic residues" evidence="2">
    <location>
        <begin position="1"/>
        <end position="10"/>
    </location>
</feature>
<accession>A0A5N5EX13</accession>
<proteinExistence type="predicted"/>
<comment type="caution">
    <text evidence="4">The sequence shown here is derived from an EMBL/GenBank/DDBJ whole genome shotgun (WGS) entry which is preliminary data.</text>
</comment>
<gene>
    <name evidence="4" type="ORF">D8674_030938</name>
</gene>
<dbReference type="Proteomes" id="UP000327157">
    <property type="component" value="Chromosome 7"/>
</dbReference>
<dbReference type="AlphaFoldDB" id="A0A5N5EX13"/>
<dbReference type="OrthoDB" id="1708998at2759"/>
<feature type="coiled-coil region" evidence="1">
    <location>
        <begin position="328"/>
        <end position="362"/>
    </location>
</feature>
<evidence type="ECO:0000256" key="1">
    <source>
        <dbReference type="SAM" id="Coils"/>
    </source>
</evidence>
<evidence type="ECO:0000256" key="3">
    <source>
        <dbReference type="SAM" id="Phobius"/>
    </source>
</evidence>
<reference evidence="4 5" key="3">
    <citation type="submission" date="2019-11" db="EMBL/GenBank/DDBJ databases">
        <title>A de novo genome assembly of a pear dwarfing rootstock.</title>
        <authorList>
            <person name="Wang F."/>
            <person name="Wang J."/>
            <person name="Li S."/>
            <person name="Zhang Y."/>
            <person name="Fang M."/>
            <person name="Ma L."/>
            <person name="Zhao Y."/>
            <person name="Jiang S."/>
        </authorList>
    </citation>
    <scope>NUCLEOTIDE SEQUENCE [LARGE SCALE GENOMIC DNA]</scope>
    <source>
        <strain evidence="4">S2</strain>
        <tissue evidence="4">Leaf</tissue>
    </source>
</reference>
<reference evidence="4 5" key="1">
    <citation type="submission" date="2019-09" db="EMBL/GenBank/DDBJ databases">
        <authorList>
            <person name="Ou C."/>
        </authorList>
    </citation>
    <scope>NUCLEOTIDE SEQUENCE [LARGE SCALE GENOMIC DNA]</scope>
    <source>
        <strain evidence="4">S2</strain>
        <tissue evidence="4">Leaf</tissue>
    </source>
</reference>
<keyword evidence="1" id="KW-0175">Coiled coil</keyword>
<dbReference type="PANTHER" id="PTHR33499:SF11">
    <property type="entry name" value="NO APICAL MERISTEM-ASSOCIATED C-TERMINAL DOMAIN-CONTAINING PROTEIN"/>
    <property type="match status" value="1"/>
</dbReference>
<sequence length="405" mass="45905">MSQLITRRRSVTNAPPALSASTAPAVSAPLISEPTPFVEATPTASQVPVSSTSSVSIEQLSARRPHRRRREPEPSDHTSSESRVVSNFFYKFNNIASLLVAVVLLFETIVLFQWESWAEIPEETKRMVIYDLEDISLEVMNYLEETLANRYKNWKSTFHTFFKRWDDPEIARLHVPSELKDRPDDWEWLCKHFTDPKFVKKFVAGQKAHESKTLLHHSSSKPFSYRLQTRRQEGSKFPAIDMFKDVYVRLGQEITEQFHATMVEKSTSVLQEATSQLPPETPIEDVTIPEDVGFQIMTDVLDQNLGRCRGKVVRCMGKAQIRETGASSSRSNAEVDALKEEVATLKAQGEQMKEQLRAQGEEMRSYAGAWRDLVQAIQMFGLQISLPALHLGPPSTSEPPRPADT</sequence>
<dbReference type="PANTHER" id="PTHR33499">
    <property type="entry name" value="OS12G0282400 PROTEIN-RELATED"/>
    <property type="match status" value="1"/>
</dbReference>
<feature type="compositionally biased region" description="Low complexity" evidence="2">
    <location>
        <begin position="41"/>
        <end position="56"/>
    </location>
</feature>
<keyword evidence="3" id="KW-0812">Transmembrane</keyword>
<keyword evidence="5" id="KW-1185">Reference proteome</keyword>
<name>A0A5N5EX13_9ROSA</name>
<evidence type="ECO:0000313" key="5">
    <source>
        <dbReference type="Proteomes" id="UP000327157"/>
    </source>
</evidence>
<feature type="transmembrane region" description="Helical" evidence="3">
    <location>
        <begin position="92"/>
        <end position="114"/>
    </location>
</feature>
<feature type="compositionally biased region" description="Low complexity" evidence="2">
    <location>
        <begin position="14"/>
        <end position="25"/>
    </location>
</feature>
<feature type="region of interest" description="Disordered" evidence="2">
    <location>
        <begin position="41"/>
        <end position="80"/>
    </location>
</feature>
<reference evidence="5" key="2">
    <citation type="submission" date="2019-10" db="EMBL/GenBank/DDBJ databases">
        <title>A de novo genome assembly of a pear dwarfing rootstock.</title>
        <authorList>
            <person name="Wang F."/>
            <person name="Wang J."/>
            <person name="Li S."/>
            <person name="Zhang Y."/>
            <person name="Fang M."/>
            <person name="Ma L."/>
            <person name="Zhao Y."/>
            <person name="Jiang S."/>
        </authorList>
    </citation>
    <scope>NUCLEOTIDE SEQUENCE [LARGE SCALE GENOMIC DNA]</scope>
</reference>
<evidence type="ECO:0000256" key="2">
    <source>
        <dbReference type="SAM" id="MobiDB-lite"/>
    </source>
</evidence>
<organism evidence="4 5">
    <name type="scientific">Pyrus ussuriensis x Pyrus communis</name>
    <dbReference type="NCBI Taxonomy" id="2448454"/>
    <lineage>
        <taxon>Eukaryota</taxon>
        <taxon>Viridiplantae</taxon>
        <taxon>Streptophyta</taxon>
        <taxon>Embryophyta</taxon>
        <taxon>Tracheophyta</taxon>
        <taxon>Spermatophyta</taxon>
        <taxon>Magnoliopsida</taxon>
        <taxon>eudicotyledons</taxon>
        <taxon>Gunneridae</taxon>
        <taxon>Pentapetalae</taxon>
        <taxon>rosids</taxon>
        <taxon>fabids</taxon>
        <taxon>Rosales</taxon>
        <taxon>Rosaceae</taxon>
        <taxon>Amygdaloideae</taxon>
        <taxon>Maleae</taxon>
        <taxon>Pyrus</taxon>
    </lineage>
</organism>
<protein>
    <submittedName>
        <fullName evidence="4">Uncharacterized protein</fullName>
    </submittedName>
</protein>
<keyword evidence="3" id="KW-1133">Transmembrane helix</keyword>
<evidence type="ECO:0000313" key="4">
    <source>
        <dbReference type="EMBL" id="KAB2595488.1"/>
    </source>
</evidence>